<keyword evidence="5" id="KW-0175">Coiled coil</keyword>
<accession>J8PKC0</accession>
<evidence type="ECO:0000256" key="3">
    <source>
        <dbReference type="ARBA" id="ARBA00022692"/>
    </source>
</evidence>
<dbReference type="EMBL" id="ALIE01000145">
    <property type="protein sequence ID" value="EJS42550.1"/>
    <property type="molecule type" value="Genomic_DNA"/>
</dbReference>
<dbReference type="GO" id="GO:0005739">
    <property type="term" value="C:mitochondrion"/>
    <property type="evidence" value="ECO:0007669"/>
    <property type="project" value="UniProtKB-SubCell"/>
</dbReference>
<proteinExistence type="predicted"/>
<name>J8PKC0_SACAR</name>
<keyword evidence="10" id="KW-1185">Reference proteome</keyword>
<dbReference type="InterPro" id="IPR024461">
    <property type="entry name" value="CCDC90-like"/>
</dbReference>
<sequence length="318" mass="37152">MIRLVRVSPLQYFQSKIGRQGPWPCLRYFNAYSGPLWQKSMSLKNIQISELSSPPPPLLKNENKEKEQKEKEKEKENKHPIGLWDKFSENFITQGNGLKPTTSQNQLDTIQFYQMLRDKGNFSNEQCKIIISLLLQLLNNEFYSCYNNLFLRDMELNKQSHLFSSLETELKFAIQNSRDTQLNEHHLQLLKLKRELNSIHDELNEIIIDFLQKDAKLEFNNQKLENTLLYRQINLNLNDSSNKIQTKILGDTRSHIENLRWQTTRSGLLIILVLVCSIMIGVSASKKEHSSTQEQEEHEALPQEQNTDILPQGQVEVE</sequence>
<dbReference type="PANTHER" id="PTHR14360:SF12">
    <property type="entry name" value="MOZ PROTEIN REPRESENTS A CHROMATIN-ASSOCIATED ACETYLTRANSFERASE"/>
    <property type="match status" value="1"/>
</dbReference>
<dbReference type="HOGENOM" id="CLU_062868_1_0_1"/>
<evidence type="ECO:0000256" key="2">
    <source>
        <dbReference type="ARBA" id="ARBA00004370"/>
    </source>
</evidence>
<keyword evidence="3" id="KW-0812">Transmembrane</keyword>
<keyword evidence="7" id="KW-0472">Membrane</keyword>
<evidence type="ECO:0000256" key="1">
    <source>
        <dbReference type="ARBA" id="ARBA00004173"/>
    </source>
</evidence>
<evidence type="ECO:0000256" key="5">
    <source>
        <dbReference type="ARBA" id="ARBA00023054"/>
    </source>
</evidence>
<dbReference type="OrthoDB" id="5424147at2759"/>
<dbReference type="AlphaFoldDB" id="J8PKC0"/>
<feature type="region of interest" description="Disordered" evidence="8">
    <location>
        <begin position="50"/>
        <end position="79"/>
    </location>
</feature>
<comment type="caution">
    <text evidence="9">The sequence shown here is derived from an EMBL/GenBank/DDBJ whole genome shotgun (WGS) entry which is preliminary data.</text>
</comment>
<dbReference type="PANTHER" id="PTHR14360">
    <property type="entry name" value="PROTEIN FMP32, MITOCHONDRIAL"/>
    <property type="match status" value="1"/>
</dbReference>
<evidence type="ECO:0000256" key="6">
    <source>
        <dbReference type="ARBA" id="ARBA00023128"/>
    </source>
</evidence>
<comment type="subcellular location">
    <subcellularLocation>
        <location evidence="2">Membrane</location>
    </subcellularLocation>
    <subcellularLocation>
        <location evidence="1">Mitochondrion</location>
    </subcellularLocation>
</comment>
<evidence type="ECO:0000313" key="9">
    <source>
        <dbReference type="EMBL" id="EJS42550.1"/>
    </source>
</evidence>
<feature type="region of interest" description="Disordered" evidence="8">
    <location>
        <begin position="287"/>
        <end position="318"/>
    </location>
</feature>
<evidence type="ECO:0000256" key="4">
    <source>
        <dbReference type="ARBA" id="ARBA00022989"/>
    </source>
</evidence>
<organism evidence="9 10">
    <name type="scientific">Saccharomyces arboricola (strain H-6 / AS 2.3317 / CBS 10644)</name>
    <name type="common">Yeast</name>
    <dbReference type="NCBI Taxonomy" id="1160507"/>
    <lineage>
        <taxon>Eukaryota</taxon>
        <taxon>Fungi</taxon>
        <taxon>Dikarya</taxon>
        <taxon>Ascomycota</taxon>
        <taxon>Saccharomycotina</taxon>
        <taxon>Saccharomycetes</taxon>
        <taxon>Saccharomycetales</taxon>
        <taxon>Saccharomycetaceae</taxon>
        <taxon>Saccharomyces</taxon>
    </lineage>
</organism>
<dbReference type="Proteomes" id="UP000006968">
    <property type="component" value="Chromosome XII"/>
</dbReference>
<dbReference type="GO" id="GO:0016020">
    <property type="term" value="C:membrane"/>
    <property type="evidence" value="ECO:0007669"/>
    <property type="project" value="UniProtKB-SubCell"/>
</dbReference>
<dbReference type="Pfam" id="PF07798">
    <property type="entry name" value="CCDC90-like"/>
    <property type="match status" value="1"/>
</dbReference>
<reference evidence="9 10" key="1">
    <citation type="journal article" date="2013" name="BMC Genomics">
        <title>High quality de novo sequencing and assembly of the Saccharomyces arboricolus genome.</title>
        <authorList>
            <person name="Liti G."/>
            <person name="Nguyen Ba A.N."/>
            <person name="Blythe M."/>
            <person name="Mueller C.A."/>
            <person name="Bergstroem A."/>
            <person name="Cubillos F.A."/>
            <person name="Dafhnis-Calas F."/>
            <person name="Khoshraftar S."/>
            <person name="Malla S."/>
            <person name="Mehta N."/>
            <person name="Siow C.C."/>
            <person name="Warringer J."/>
            <person name="Moses A.M."/>
            <person name="Louis E.J."/>
            <person name="Nieduszynski C.A."/>
        </authorList>
    </citation>
    <scope>NUCLEOTIDE SEQUENCE [LARGE SCALE GENOMIC DNA]</scope>
    <source>
        <strain evidence="10">H-6 / AS 2.3317 / CBS 10644</strain>
    </source>
</reference>
<evidence type="ECO:0000313" key="10">
    <source>
        <dbReference type="Proteomes" id="UP000006968"/>
    </source>
</evidence>
<evidence type="ECO:0000256" key="8">
    <source>
        <dbReference type="SAM" id="MobiDB-lite"/>
    </source>
</evidence>
<protein>
    <submittedName>
        <fullName evidence="9">YLR283W</fullName>
    </submittedName>
</protein>
<keyword evidence="4" id="KW-1133">Transmembrane helix</keyword>
<keyword evidence="6" id="KW-0496">Mitochondrion</keyword>
<feature type="compositionally biased region" description="Basic and acidic residues" evidence="8">
    <location>
        <begin position="61"/>
        <end position="79"/>
    </location>
</feature>
<gene>
    <name evidence="9" type="ORF">SU7_2308</name>
</gene>
<evidence type="ECO:0000256" key="7">
    <source>
        <dbReference type="ARBA" id="ARBA00023136"/>
    </source>
</evidence>